<protein>
    <submittedName>
        <fullName evidence="1">Uncharacterized protein</fullName>
    </submittedName>
</protein>
<reference evidence="2" key="1">
    <citation type="journal article" date="2023" name="Front. Plant Sci.">
        <title>Chromosomal-level genome assembly of Melastoma candidum provides insights into trichome evolution.</title>
        <authorList>
            <person name="Zhong Y."/>
            <person name="Wu W."/>
            <person name="Sun C."/>
            <person name="Zou P."/>
            <person name="Liu Y."/>
            <person name="Dai S."/>
            <person name="Zhou R."/>
        </authorList>
    </citation>
    <scope>NUCLEOTIDE SEQUENCE [LARGE SCALE GENOMIC DNA]</scope>
</reference>
<accession>A0ACB9MAY6</accession>
<evidence type="ECO:0000313" key="1">
    <source>
        <dbReference type="EMBL" id="KAI4321325.1"/>
    </source>
</evidence>
<name>A0ACB9MAY6_9MYRT</name>
<evidence type="ECO:0000313" key="2">
    <source>
        <dbReference type="Proteomes" id="UP001057402"/>
    </source>
</evidence>
<dbReference type="Proteomes" id="UP001057402">
    <property type="component" value="Chromosome 10"/>
</dbReference>
<gene>
    <name evidence="1" type="ORF">MLD38_034722</name>
</gene>
<dbReference type="EMBL" id="CM042889">
    <property type="protein sequence ID" value="KAI4321325.1"/>
    <property type="molecule type" value="Genomic_DNA"/>
</dbReference>
<keyword evidence="2" id="KW-1185">Reference proteome</keyword>
<comment type="caution">
    <text evidence="1">The sequence shown here is derived from an EMBL/GenBank/DDBJ whole genome shotgun (WGS) entry which is preliminary data.</text>
</comment>
<organism evidence="1 2">
    <name type="scientific">Melastoma candidum</name>
    <dbReference type="NCBI Taxonomy" id="119954"/>
    <lineage>
        <taxon>Eukaryota</taxon>
        <taxon>Viridiplantae</taxon>
        <taxon>Streptophyta</taxon>
        <taxon>Embryophyta</taxon>
        <taxon>Tracheophyta</taxon>
        <taxon>Spermatophyta</taxon>
        <taxon>Magnoliopsida</taxon>
        <taxon>eudicotyledons</taxon>
        <taxon>Gunneridae</taxon>
        <taxon>Pentapetalae</taxon>
        <taxon>rosids</taxon>
        <taxon>malvids</taxon>
        <taxon>Myrtales</taxon>
        <taxon>Melastomataceae</taxon>
        <taxon>Melastomatoideae</taxon>
        <taxon>Melastomateae</taxon>
        <taxon>Melastoma</taxon>
    </lineage>
</organism>
<proteinExistence type="predicted"/>
<sequence>MVLNSMPRLTFHELKLDKPVVTCGIVGYNPCLPYANGRKPKPCDIHENRKRKRRKVKNFCIWSSAAAVLECGTLLNTRSRMA</sequence>